<proteinExistence type="predicted"/>
<keyword evidence="4" id="KW-1185">Reference proteome</keyword>
<feature type="region of interest" description="Disordered" evidence="1">
    <location>
        <begin position="254"/>
        <end position="353"/>
    </location>
</feature>
<gene>
    <name evidence="3" type="ORF">M406DRAFT_102695</name>
    <name evidence="2" type="ORF">M406DRAFT_103640</name>
</gene>
<evidence type="ECO:0000256" key="1">
    <source>
        <dbReference type="SAM" id="MobiDB-lite"/>
    </source>
</evidence>
<comment type="caution">
    <text evidence="3">The sequence shown here is derived from an EMBL/GenBank/DDBJ whole genome shotgun (WGS) entry which is preliminary data.</text>
</comment>
<sequence>MGCLRVPSIAHPPGSPDILNKQDLPRHEARQRRLWVLLSVNTATSACALSWLDMKTEKGFYIAVHKSGDTLLAHASKHYLNSQLRSAGANRDWDFENVPTTPLDNDSNAALLYAIELFRLRILESTDFYQSPSGCPDWRQALYLNHRETAQNVEEWGAEMAMTSLHCQAFSYELGHSNYTRYPDRPLRRSASLQEYKAVQVEAGRVLNITYKPNVTFFVGGVADLPELSIEGDLDRMRRDISAFALEDFRASRAPSLVPSRQQSRESTAPAGPILRSSRGRSISSELSRLPSGTPTDPYSSSPRGTPVGPGPTINLSMQQTARPGRATEAPLHQRLRSSNIMPPSFPDRPQEPRVPLWNELHSLNPIRPSVGSPNWTGFDHAIKMDMYEADCERIRRVRMQNQERTAAAAAARAEFESRRGQRRGQR</sequence>
<feature type="compositionally biased region" description="Low complexity" evidence="1">
    <location>
        <begin position="275"/>
        <end position="290"/>
    </location>
</feature>
<accession>A0A9P5CRK1</accession>
<feature type="region of interest" description="Disordered" evidence="1">
    <location>
        <begin position="404"/>
        <end position="427"/>
    </location>
</feature>
<dbReference type="EMBL" id="MU032345">
    <property type="protein sequence ID" value="KAF3768333.1"/>
    <property type="molecule type" value="Genomic_DNA"/>
</dbReference>
<dbReference type="AlphaFoldDB" id="A0A9P5CRK1"/>
<protein>
    <submittedName>
        <fullName evidence="3">Uncharacterized protein</fullName>
    </submittedName>
</protein>
<evidence type="ECO:0000313" key="4">
    <source>
        <dbReference type="Proteomes" id="UP000803844"/>
    </source>
</evidence>
<feature type="compositionally biased region" description="Polar residues" evidence="1">
    <location>
        <begin position="291"/>
        <end position="304"/>
    </location>
</feature>
<reference evidence="3" key="1">
    <citation type="journal article" date="2020" name="Phytopathology">
        <title>Genome sequence of the chestnut blight fungus Cryphonectria parasitica EP155: A fundamental resource for an archetypical invasive plant pathogen.</title>
        <authorList>
            <person name="Crouch J.A."/>
            <person name="Dawe A."/>
            <person name="Aerts A."/>
            <person name="Barry K."/>
            <person name="Churchill A.C.L."/>
            <person name="Grimwood J."/>
            <person name="Hillman B."/>
            <person name="Milgroom M.G."/>
            <person name="Pangilinan J."/>
            <person name="Smith M."/>
            <person name="Salamov A."/>
            <person name="Schmutz J."/>
            <person name="Yadav J."/>
            <person name="Grigoriev I.V."/>
            <person name="Nuss D."/>
        </authorList>
    </citation>
    <scope>NUCLEOTIDE SEQUENCE</scope>
    <source>
        <strain evidence="3">EP155</strain>
    </source>
</reference>
<dbReference type="EMBL" id="MU032349">
    <property type="protein sequence ID" value="KAF3763713.1"/>
    <property type="molecule type" value="Genomic_DNA"/>
</dbReference>
<name>A0A9P5CRK1_CRYP1</name>
<organism evidence="3 4">
    <name type="scientific">Cryphonectria parasitica (strain ATCC 38755 / EP155)</name>
    <dbReference type="NCBI Taxonomy" id="660469"/>
    <lineage>
        <taxon>Eukaryota</taxon>
        <taxon>Fungi</taxon>
        <taxon>Dikarya</taxon>
        <taxon>Ascomycota</taxon>
        <taxon>Pezizomycotina</taxon>
        <taxon>Sordariomycetes</taxon>
        <taxon>Sordariomycetidae</taxon>
        <taxon>Diaporthales</taxon>
        <taxon>Cryphonectriaceae</taxon>
        <taxon>Cryphonectria-Endothia species complex</taxon>
        <taxon>Cryphonectria</taxon>
    </lineage>
</organism>
<evidence type="ECO:0000313" key="3">
    <source>
        <dbReference type="EMBL" id="KAF3768333.1"/>
    </source>
</evidence>
<evidence type="ECO:0000313" key="2">
    <source>
        <dbReference type="EMBL" id="KAF3763713.1"/>
    </source>
</evidence>
<dbReference type="RefSeq" id="XP_040779294.1">
    <property type="nucleotide sequence ID" value="XM_040915021.1"/>
</dbReference>
<dbReference type="Proteomes" id="UP000803844">
    <property type="component" value="Unassembled WGS sequence"/>
</dbReference>
<dbReference type="GeneID" id="63832150"/>